<dbReference type="eggNOG" id="COG0488">
    <property type="taxonomic scope" value="Bacteria"/>
</dbReference>
<evidence type="ECO:0000256" key="2">
    <source>
        <dbReference type="ARBA" id="ARBA00022737"/>
    </source>
</evidence>
<evidence type="ECO:0000256" key="3">
    <source>
        <dbReference type="ARBA" id="ARBA00022741"/>
    </source>
</evidence>
<accession>A9BXU2</accession>
<dbReference type="KEGG" id="dac:Daci_5740"/>
<dbReference type="InterPro" id="IPR017871">
    <property type="entry name" value="ABC_transporter-like_CS"/>
</dbReference>
<dbReference type="Proteomes" id="UP000000784">
    <property type="component" value="Chromosome"/>
</dbReference>
<dbReference type="HOGENOM" id="CLU_000604_36_0_4"/>
<evidence type="ECO:0000313" key="8">
    <source>
        <dbReference type="Proteomes" id="UP000000784"/>
    </source>
</evidence>
<dbReference type="GO" id="GO:0016887">
    <property type="term" value="F:ATP hydrolysis activity"/>
    <property type="evidence" value="ECO:0007669"/>
    <property type="project" value="InterPro"/>
</dbReference>
<dbReference type="InterPro" id="IPR003439">
    <property type="entry name" value="ABC_transporter-like_ATP-bd"/>
</dbReference>
<evidence type="ECO:0000256" key="4">
    <source>
        <dbReference type="ARBA" id="ARBA00022840"/>
    </source>
</evidence>
<sequence length="553" mass="60362">MHAKRQGTALASMNCDMTNTTITLDGVSCVLPDGSPLFSDLSDTLDHRRTGLVGRNGVGKSRLACILAGLDAPSQGRCLRSGQVLYLAQRTDWHDQPSVAALAGLQPALEALARIEGGSCDARDFERLADRWDLRQRLQAQLELAGLGHLRADTPGHALSGGEAMRVALAGALLSGADHLVLDEPSNHLDRESRQALAAQLQRWPGGLVVVSHDRSLLQGMERIVELSPQGLRSYGGGYAFYAEAKAREMASAVQLLEQRKLERRRETQQLREQQERQQRREARGRRQGQEANQARILLDRQKERSEASAGRLRRQHADTREALDQRVREAARQIDLQAGIRMQAPPPAGAPCDVVALLDDVLLPFSLSTGPRLNLSLYGGQRLAVTGPNGCGKTRLLDVLSGRLAPQAGEVRRMQACAYLDQRLSLLQPGRTVMEQLQDACPGTPVDVLRTRLAWLGLAARQVEQPADRLSGGEQLKAALACALQAEPPAPLLLLDEPCNHLDLPSLQALEAMLRGYAGTLVVVSHDEDFLQAIGLTDRLVWSPQGWRMESA</sequence>
<feature type="compositionally biased region" description="Basic and acidic residues" evidence="5">
    <location>
        <begin position="265"/>
        <end position="282"/>
    </location>
</feature>
<keyword evidence="8" id="KW-1185">Reference proteome</keyword>
<feature type="domain" description="ABC transporter" evidence="6">
    <location>
        <begin position="356"/>
        <end position="553"/>
    </location>
</feature>
<dbReference type="SUPFAM" id="SSF52540">
    <property type="entry name" value="P-loop containing nucleoside triphosphate hydrolases"/>
    <property type="match status" value="2"/>
</dbReference>
<dbReference type="InterPro" id="IPR050611">
    <property type="entry name" value="ABCF"/>
</dbReference>
<dbReference type="FunFam" id="3.40.50.300:FF:001320">
    <property type="entry name" value="Heme ABC transporter ATP-binding protein"/>
    <property type="match status" value="1"/>
</dbReference>
<dbReference type="AlphaFoldDB" id="A9BXU2"/>
<dbReference type="CDD" id="cd03221">
    <property type="entry name" value="ABCF_EF-3"/>
    <property type="match status" value="2"/>
</dbReference>
<dbReference type="STRING" id="398578.Daci_5740"/>
<keyword evidence="4" id="KW-0067">ATP-binding</keyword>
<feature type="domain" description="ABC transporter" evidence="6">
    <location>
        <begin position="22"/>
        <end position="254"/>
    </location>
</feature>
<reference evidence="8" key="2">
    <citation type="submission" date="2007-11" db="EMBL/GenBank/DDBJ databases">
        <title>Complete sequence of Delftia acidovorans DSM 14801 / SPH-1.</title>
        <authorList>
            <person name="Copeland A."/>
            <person name="Lucas S."/>
            <person name="Lapidus A."/>
            <person name="Barry K."/>
            <person name="Glavina del Rio T."/>
            <person name="Dalin E."/>
            <person name="Tice H."/>
            <person name="Pitluck S."/>
            <person name="Lowry S."/>
            <person name="Clum A."/>
            <person name="Schmutz J."/>
            <person name="Larimer F."/>
            <person name="Land M."/>
            <person name="Hauser L."/>
            <person name="Kyrpides N."/>
            <person name="Kim E."/>
            <person name="Schleheck D."/>
            <person name="Richardson P."/>
        </authorList>
    </citation>
    <scope>NUCLEOTIDE SEQUENCE [LARGE SCALE GENOMIC DNA]</scope>
    <source>
        <strain evidence="8">DSM 14801 / SPH-1</strain>
    </source>
</reference>
<feature type="compositionally biased region" description="Basic and acidic residues" evidence="5">
    <location>
        <begin position="298"/>
        <end position="307"/>
    </location>
</feature>
<keyword evidence="2" id="KW-0677">Repeat</keyword>
<dbReference type="PROSITE" id="PS50893">
    <property type="entry name" value="ABC_TRANSPORTER_2"/>
    <property type="match status" value="2"/>
</dbReference>
<keyword evidence="1" id="KW-0472">Membrane</keyword>
<gene>
    <name evidence="7" type="ordered locus">Daci_5740</name>
</gene>
<evidence type="ECO:0000256" key="1">
    <source>
        <dbReference type="ARBA" id="ARBA00022475"/>
    </source>
</evidence>
<evidence type="ECO:0000313" key="7">
    <source>
        <dbReference type="EMBL" id="ABX38368.1"/>
    </source>
</evidence>
<keyword evidence="3" id="KW-0547">Nucleotide-binding</keyword>
<evidence type="ECO:0000256" key="5">
    <source>
        <dbReference type="SAM" id="MobiDB-lite"/>
    </source>
</evidence>
<dbReference type="GO" id="GO:0005524">
    <property type="term" value="F:ATP binding"/>
    <property type="evidence" value="ECO:0007669"/>
    <property type="project" value="UniProtKB-KW"/>
</dbReference>
<dbReference type="InterPro" id="IPR027417">
    <property type="entry name" value="P-loop_NTPase"/>
</dbReference>
<dbReference type="Pfam" id="PF00005">
    <property type="entry name" value="ABC_tran"/>
    <property type="match status" value="2"/>
</dbReference>
<organism evidence="7 8">
    <name type="scientific">Delftia acidovorans (strain DSM 14801 / SPH-1)</name>
    <dbReference type="NCBI Taxonomy" id="398578"/>
    <lineage>
        <taxon>Bacteria</taxon>
        <taxon>Pseudomonadati</taxon>
        <taxon>Pseudomonadota</taxon>
        <taxon>Betaproteobacteria</taxon>
        <taxon>Burkholderiales</taxon>
        <taxon>Comamonadaceae</taxon>
        <taxon>Delftia</taxon>
    </lineage>
</organism>
<reference evidence="7 8" key="1">
    <citation type="journal article" date="2004" name="Appl. Environ. Microbiol.">
        <title>Mineralization of individual congeners of linear alkylbenzenesulfonate by defined pairs of heterotrophic bacteria.</title>
        <authorList>
            <person name="Schleheck D."/>
            <person name="Knepper T.P."/>
            <person name="Fischer K."/>
            <person name="Cook A.M."/>
        </authorList>
    </citation>
    <scope>NUCLEOTIDE SEQUENCE [LARGE SCALE GENOMIC DNA]</scope>
    <source>
        <strain evidence="8">DSM 14801 / SPH-1</strain>
    </source>
</reference>
<dbReference type="EMBL" id="CP000884">
    <property type="protein sequence ID" value="ABX38368.1"/>
    <property type="molecule type" value="Genomic_DNA"/>
</dbReference>
<keyword evidence="1" id="KW-1003">Cell membrane</keyword>
<dbReference type="SMART" id="SM00382">
    <property type="entry name" value="AAA"/>
    <property type="match status" value="2"/>
</dbReference>
<evidence type="ECO:0000259" key="6">
    <source>
        <dbReference type="PROSITE" id="PS50893"/>
    </source>
</evidence>
<protein>
    <submittedName>
        <fullName evidence="7">ABC transporter related</fullName>
    </submittedName>
</protein>
<dbReference type="Gene3D" id="3.40.50.300">
    <property type="entry name" value="P-loop containing nucleotide triphosphate hydrolases"/>
    <property type="match status" value="2"/>
</dbReference>
<dbReference type="PROSITE" id="PS00211">
    <property type="entry name" value="ABC_TRANSPORTER_1"/>
    <property type="match status" value="1"/>
</dbReference>
<dbReference type="InterPro" id="IPR003593">
    <property type="entry name" value="AAA+_ATPase"/>
</dbReference>
<name>A9BXU2_DELAS</name>
<dbReference type="PANTHER" id="PTHR19211:SF6">
    <property type="entry name" value="BLL7188 PROTEIN"/>
    <property type="match status" value="1"/>
</dbReference>
<dbReference type="PANTHER" id="PTHR19211">
    <property type="entry name" value="ATP-BINDING TRANSPORT PROTEIN-RELATED"/>
    <property type="match status" value="1"/>
</dbReference>
<proteinExistence type="predicted"/>
<feature type="region of interest" description="Disordered" evidence="5">
    <location>
        <begin position="265"/>
        <end position="323"/>
    </location>
</feature>